<dbReference type="AlphaFoldDB" id="A0A2I0AC89"/>
<evidence type="ECO:0000313" key="5">
    <source>
        <dbReference type="Proteomes" id="UP000236161"/>
    </source>
</evidence>
<reference evidence="4 5" key="1">
    <citation type="journal article" date="2017" name="Nature">
        <title>The Apostasia genome and the evolution of orchids.</title>
        <authorList>
            <person name="Zhang G.Q."/>
            <person name="Liu K.W."/>
            <person name="Li Z."/>
            <person name="Lohaus R."/>
            <person name="Hsiao Y.Y."/>
            <person name="Niu S.C."/>
            <person name="Wang J.Y."/>
            <person name="Lin Y.C."/>
            <person name="Xu Q."/>
            <person name="Chen L.J."/>
            <person name="Yoshida K."/>
            <person name="Fujiwara S."/>
            <person name="Wang Z.W."/>
            <person name="Zhang Y.Q."/>
            <person name="Mitsuda N."/>
            <person name="Wang M."/>
            <person name="Liu G.H."/>
            <person name="Pecoraro L."/>
            <person name="Huang H.X."/>
            <person name="Xiao X.J."/>
            <person name="Lin M."/>
            <person name="Wu X.Y."/>
            <person name="Wu W.L."/>
            <person name="Chen Y.Y."/>
            <person name="Chang S.B."/>
            <person name="Sakamoto S."/>
            <person name="Ohme-Takagi M."/>
            <person name="Yagi M."/>
            <person name="Zeng S.J."/>
            <person name="Shen C.Y."/>
            <person name="Yeh C.M."/>
            <person name="Luo Y.B."/>
            <person name="Tsai W.C."/>
            <person name="Van de Peer Y."/>
            <person name="Liu Z.J."/>
        </authorList>
    </citation>
    <scope>NUCLEOTIDE SEQUENCE [LARGE SCALE GENOMIC DNA]</scope>
    <source>
        <strain evidence="5">cv. Shenzhen</strain>
        <tissue evidence="4">Stem</tissue>
    </source>
</reference>
<dbReference type="PANTHER" id="PTHR47926:SF385">
    <property type="entry name" value="DYW DOMAIN-CONTAINING PROTEIN"/>
    <property type="match status" value="1"/>
</dbReference>
<dbReference type="InterPro" id="IPR046960">
    <property type="entry name" value="PPR_At4g14850-like_plant"/>
</dbReference>
<organism evidence="4 5">
    <name type="scientific">Apostasia shenzhenica</name>
    <dbReference type="NCBI Taxonomy" id="1088818"/>
    <lineage>
        <taxon>Eukaryota</taxon>
        <taxon>Viridiplantae</taxon>
        <taxon>Streptophyta</taxon>
        <taxon>Embryophyta</taxon>
        <taxon>Tracheophyta</taxon>
        <taxon>Spermatophyta</taxon>
        <taxon>Magnoliopsida</taxon>
        <taxon>Liliopsida</taxon>
        <taxon>Asparagales</taxon>
        <taxon>Orchidaceae</taxon>
        <taxon>Apostasioideae</taxon>
        <taxon>Apostasia</taxon>
    </lineage>
</organism>
<feature type="repeat" description="PPR" evidence="2">
    <location>
        <begin position="275"/>
        <end position="309"/>
    </location>
</feature>
<name>A0A2I0AC89_9ASPA</name>
<dbReference type="GO" id="GO:0016787">
    <property type="term" value="F:hydrolase activity"/>
    <property type="evidence" value="ECO:0007669"/>
    <property type="project" value="UniProtKB-KW"/>
</dbReference>
<dbReference type="Pfam" id="PF14432">
    <property type="entry name" value="DYW_deaminase"/>
    <property type="match status" value="1"/>
</dbReference>
<dbReference type="Proteomes" id="UP000236161">
    <property type="component" value="Unassembled WGS sequence"/>
</dbReference>
<dbReference type="FunFam" id="1.25.40.10:FF:000227">
    <property type="entry name" value="Pentatricopeptide repeat-containing protein At3g13880"/>
    <property type="match status" value="1"/>
</dbReference>
<dbReference type="GO" id="GO:0003723">
    <property type="term" value="F:RNA binding"/>
    <property type="evidence" value="ECO:0007669"/>
    <property type="project" value="InterPro"/>
</dbReference>
<sequence length="683" mass="77199">MRSFLGGQAVLSLLQTMTETQNLRLGKSVHAQLIISHCCNVIESNYLISFYAKCANLCFARKVFDLMPSRNIFSISILMAGYLRNGYPLEVLSLFRMMSSCQMKPPPNEYIFTTVLSSCSELQALREGRQCHAFMFKSGFMLHSYVRNTLIHMYSTCSSIEDAFRVFKCVPAVEIFSLNSMISGFAEHGQFLDAVNVLSSIVCEISRWDHVTYAVVLGLCSDTRDLRLGHQVHCHISKRGFMNNVFVVNTLVDMYGKVGNPSAAWFAFDCLTNRNVISWTALLDACTQNGCFEESLKLFVEMQIDGVQPNEFTYSVVLYSCAGLSDRTNGNALTAHVEKLGYMSHLMVGNALINMHTKSGCIDDAWRIFAALPLKNAISFNSMIIGFSHHGHGEEALKIFHSMMAEKVVPTYVTFIGVLLACGHLHLVDEGYYFVDHLMKSLGIEAGVEHHTCMVGLLCRTGLLDDAYNYLRTIDTEWDVVAWRTLLSACQFYKKFELGEKVADQIVNLYPRDIGTYVLLSNMFAKSNKWAGVMKIRKFMREQRIKKEPGVSWIHVRNEVHVFASEDDKHPMKAHIYGKLTELIKEIRAIGYVPNLASVLHDVEDEQKEEYLSFHSEKLAIAFGLISTPSEAPIYVMKNLRMCNDCHSAVKLISSVARKKIVVRDANRFHCFQNGLCSCGEYW</sequence>
<dbReference type="OrthoDB" id="724816at2759"/>
<dbReference type="InterPro" id="IPR002885">
    <property type="entry name" value="PPR_rpt"/>
</dbReference>
<dbReference type="GO" id="GO:0008270">
    <property type="term" value="F:zinc ion binding"/>
    <property type="evidence" value="ECO:0007669"/>
    <property type="project" value="InterPro"/>
</dbReference>
<dbReference type="Pfam" id="PF20431">
    <property type="entry name" value="E_motif"/>
    <property type="match status" value="1"/>
</dbReference>
<dbReference type="InterPro" id="IPR011990">
    <property type="entry name" value="TPR-like_helical_dom_sf"/>
</dbReference>
<dbReference type="Pfam" id="PF01535">
    <property type="entry name" value="PPR"/>
    <property type="match status" value="4"/>
</dbReference>
<dbReference type="NCBIfam" id="TIGR00756">
    <property type="entry name" value="PPR"/>
    <property type="match status" value="3"/>
</dbReference>
<dbReference type="PROSITE" id="PS51375">
    <property type="entry name" value="PPR"/>
    <property type="match status" value="3"/>
</dbReference>
<dbReference type="FunFam" id="1.25.40.10:FF:000090">
    <property type="entry name" value="Pentatricopeptide repeat-containing protein, chloroplastic"/>
    <property type="match status" value="1"/>
</dbReference>
<feature type="repeat" description="PPR" evidence="2">
    <location>
        <begin position="376"/>
        <end position="410"/>
    </location>
</feature>
<evidence type="ECO:0000313" key="4">
    <source>
        <dbReference type="EMBL" id="PKA53167.1"/>
    </source>
</evidence>
<dbReference type="EMBL" id="KZ451999">
    <property type="protein sequence ID" value="PKA53167.1"/>
    <property type="molecule type" value="Genomic_DNA"/>
</dbReference>
<keyword evidence="4" id="KW-0378">Hydrolase</keyword>
<dbReference type="InterPro" id="IPR032867">
    <property type="entry name" value="DYW_dom"/>
</dbReference>
<feature type="repeat" description="PPR" evidence="2">
    <location>
        <begin position="71"/>
        <end position="105"/>
    </location>
</feature>
<dbReference type="EC" id="3.6.1.-" evidence="4"/>
<gene>
    <name evidence="4" type="ORF">AXF42_Ash009897</name>
</gene>
<feature type="domain" description="DYW" evidence="3">
    <location>
        <begin position="591"/>
        <end position="683"/>
    </location>
</feature>
<dbReference type="Pfam" id="PF13041">
    <property type="entry name" value="PPR_2"/>
    <property type="match status" value="1"/>
</dbReference>
<keyword evidence="5" id="KW-1185">Reference proteome</keyword>
<protein>
    <submittedName>
        <fullName evidence="4">Pentatricopeptide repeat-containing protein</fullName>
        <ecNumber evidence="4">3.6.1.-</ecNumber>
    </submittedName>
</protein>
<proteinExistence type="predicted"/>
<keyword evidence="1" id="KW-0677">Repeat</keyword>
<evidence type="ECO:0000256" key="1">
    <source>
        <dbReference type="ARBA" id="ARBA00022737"/>
    </source>
</evidence>
<evidence type="ECO:0000256" key="2">
    <source>
        <dbReference type="PROSITE-ProRule" id="PRU00708"/>
    </source>
</evidence>
<dbReference type="PANTHER" id="PTHR47926">
    <property type="entry name" value="PENTATRICOPEPTIDE REPEAT-CONTAINING PROTEIN"/>
    <property type="match status" value="1"/>
</dbReference>
<dbReference type="GO" id="GO:0009451">
    <property type="term" value="P:RNA modification"/>
    <property type="evidence" value="ECO:0007669"/>
    <property type="project" value="InterPro"/>
</dbReference>
<evidence type="ECO:0000259" key="3">
    <source>
        <dbReference type="Pfam" id="PF14432"/>
    </source>
</evidence>
<dbReference type="Gene3D" id="1.25.40.10">
    <property type="entry name" value="Tetratricopeptide repeat domain"/>
    <property type="match status" value="4"/>
</dbReference>
<dbReference type="InterPro" id="IPR046848">
    <property type="entry name" value="E_motif"/>
</dbReference>
<accession>A0A2I0AC89</accession>